<organism evidence="9 10">
    <name type="scientific">Maricaulis virginensis</name>
    <dbReference type="NCBI Taxonomy" id="144022"/>
    <lineage>
        <taxon>Bacteria</taxon>
        <taxon>Pseudomonadati</taxon>
        <taxon>Pseudomonadota</taxon>
        <taxon>Alphaproteobacteria</taxon>
        <taxon>Maricaulales</taxon>
        <taxon>Maricaulaceae</taxon>
        <taxon>Maricaulis</taxon>
    </lineage>
</organism>
<evidence type="ECO:0000256" key="2">
    <source>
        <dbReference type="ARBA" id="ARBA00022670"/>
    </source>
</evidence>
<proteinExistence type="inferred from homology"/>
<gene>
    <name evidence="9" type="ORF">GCM10017621_20370</name>
</gene>
<dbReference type="GO" id="GO:0005615">
    <property type="term" value="C:extracellular space"/>
    <property type="evidence" value="ECO:0007669"/>
    <property type="project" value="TreeGrafter"/>
</dbReference>
<dbReference type="GO" id="GO:0006508">
    <property type="term" value="P:proteolysis"/>
    <property type="evidence" value="ECO:0007669"/>
    <property type="project" value="UniProtKB-KW"/>
</dbReference>
<keyword evidence="5 6" id="KW-0720">Serine protease</keyword>
<dbReference type="PANTHER" id="PTHR43806:SF11">
    <property type="entry name" value="CEREVISIN-RELATED"/>
    <property type="match status" value="1"/>
</dbReference>
<keyword evidence="3 7" id="KW-0732">Signal</keyword>
<feature type="domain" description="Peptidase S8/S53" evidence="8">
    <location>
        <begin position="377"/>
        <end position="610"/>
    </location>
</feature>
<keyword evidence="4 6" id="KW-0378">Hydrolase</keyword>
<keyword evidence="2 6" id="KW-0645">Protease</keyword>
<dbReference type="AlphaFoldDB" id="A0A9W6MP30"/>
<reference evidence="9" key="2">
    <citation type="submission" date="2023-01" db="EMBL/GenBank/DDBJ databases">
        <authorList>
            <person name="Sun Q."/>
            <person name="Evtushenko L."/>
        </authorList>
    </citation>
    <scope>NUCLEOTIDE SEQUENCE</scope>
    <source>
        <strain evidence="9">VKM B-1513</strain>
    </source>
</reference>
<evidence type="ECO:0000256" key="7">
    <source>
        <dbReference type="SAM" id="SignalP"/>
    </source>
</evidence>
<dbReference type="InterPro" id="IPR023828">
    <property type="entry name" value="Peptidase_S8_Ser-AS"/>
</dbReference>
<evidence type="ECO:0000256" key="6">
    <source>
        <dbReference type="PROSITE-ProRule" id="PRU01240"/>
    </source>
</evidence>
<reference evidence="9" key="1">
    <citation type="journal article" date="2014" name="Int. J. Syst. Evol. Microbiol.">
        <title>Complete genome sequence of Corynebacterium casei LMG S-19264T (=DSM 44701T), isolated from a smear-ripened cheese.</title>
        <authorList>
            <consortium name="US DOE Joint Genome Institute (JGI-PGF)"/>
            <person name="Walter F."/>
            <person name="Albersmeier A."/>
            <person name="Kalinowski J."/>
            <person name="Ruckert C."/>
        </authorList>
    </citation>
    <scope>NUCLEOTIDE SEQUENCE</scope>
    <source>
        <strain evidence="9">VKM B-1513</strain>
    </source>
</reference>
<dbReference type="InterPro" id="IPR034061">
    <property type="entry name" value="Peptidases_S8_Autotransporter"/>
</dbReference>
<dbReference type="EMBL" id="BSFE01000005">
    <property type="protein sequence ID" value="GLK52529.1"/>
    <property type="molecule type" value="Genomic_DNA"/>
</dbReference>
<comment type="similarity">
    <text evidence="1 6">Belongs to the peptidase S8 family.</text>
</comment>
<feature type="chain" id="PRO_5040939360" description="Peptidase S8/S53 domain-containing protein" evidence="7">
    <location>
        <begin position="30"/>
        <end position="1052"/>
    </location>
</feature>
<dbReference type="Gene3D" id="3.40.50.200">
    <property type="entry name" value="Peptidase S8/S53 domain"/>
    <property type="match status" value="1"/>
</dbReference>
<keyword evidence="10" id="KW-1185">Reference proteome</keyword>
<dbReference type="Proteomes" id="UP001143486">
    <property type="component" value="Unassembled WGS sequence"/>
</dbReference>
<dbReference type="PANTHER" id="PTHR43806">
    <property type="entry name" value="PEPTIDASE S8"/>
    <property type="match status" value="1"/>
</dbReference>
<feature type="active site" description="Charge relay system" evidence="6">
    <location>
        <position position="381"/>
    </location>
</feature>
<comment type="caution">
    <text evidence="9">The sequence shown here is derived from an EMBL/GenBank/DDBJ whole genome shotgun (WGS) entry which is preliminary data.</text>
</comment>
<evidence type="ECO:0000259" key="8">
    <source>
        <dbReference type="Pfam" id="PF00082"/>
    </source>
</evidence>
<feature type="signal peptide" evidence="7">
    <location>
        <begin position="1"/>
        <end position="29"/>
    </location>
</feature>
<dbReference type="PROSITE" id="PS00138">
    <property type="entry name" value="SUBTILASE_SER"/>
    <property type="match status" value="1"/>
</dbReference>
<feature type="active site" description="Charge relay system" evidence="6">
    <location>
        <position position="357"/>
    </location>
</feature>
<evidence type="ECO:0000256" key="3">
    <source>
        <dbReference type="ARBA" id="ARBA00022729"/>
    </source>
</evidence>
<dbReference type="PROSITE" id="PS51892">
    <property type="entry name" value="SUBTILASE"/>
    <property type="match status" value="1"/>
</dbReference>
<dbReference type="InterPro" id="IPR036852">
    <property type="entry name" value="Peptidase_S8/S53_dom_sf"/>
</dbReference>
<feature type="active site" description="Charge relay system" evidence="6">
    <location>
        <position position="562"/>
    </location>
</feature>
<protein>
    <recommendedName>
        <fullName evidence="8">Peptidase S8/S53 domain-containing protein</fullName>
    </recommendedName>
</protein>
<dbReference type="CDD" id="cd04848">
    <property type="entry name" value="Peptidases_S8_Autotransporter_serine_protease_like"/>
    <property type="match status" value="1"/>
</dbReference>
<dbReference type="Pfam" id="PF00082">
    <property type="entry name" value="Peptidase_S8"/>
    <property type="match status" value="1"/>
</dbReference>
<evidence type="ECO:0000313" key="9">
    <source>
        <dbReference type="EMBL" id="GLK52529.1"/>
    </source>
</evidence>
<name>A0A9W6MP30_9PROT</name>
<sequence length="1052" mass="110965">MSMKRQLLSGAAATALVMSSAIFSQGALAQETASQGPVRAMGGDINPFGGDINPFGGDINPFGGDINPFGGDINPFGGDINPFGGDINPFGGDINPFGGDINPFGGDINPFGGDINPFGGDINPFGGDINPFGGDINPFQASQSPFYGFVSPFWGNVEPYWGDINPFGGDINPFGGDINPFGGDINPFGGDINPFWGDLSTVGGDINPFGGDINPFGGDINPFWETAGGVWGVMNLGWDQIDPETGDYQPIADGLNLIFDEAENVFGEAIQSATGKSMNDAFLNALLDDFGIDPADPASLASMDAADRSEFFLTFYDNLMSYTGIDHVDHWMAAANWYPALSQMYGGGDRVRIGLMDFSTRSGDGYFQLSQGDFGSRDFHHGAAVRSLINAPLDGSGVMGVAQNADLVSFDPYDDTQTTDWGTVELGMSYLALMQTDIVNLSMGVSGWTLAPEWERIFTSPFVRLFGDDTLFVLAAGNDGAAQTVDVDWTGVNTVENLLIVGSVDPGGHISSFSNRPGEACLTVRGSCQPGHRLMDRFLVAPGELILVDDGDGGVVRVSGTSFAAPLVSGAAALVKGHWGWLEGADLADVLLQSATDLGDEGVDAVYGHGLLNVAGAMAPIDAGDLYVVDRRGRQVSASDVMIDGGRLRFRYGSSDTVVLFENVNDTFRDFEISVDALTAGSSLSDNVSSIYAETYIYERTTGSSGASFTDAGLMDRPVLRRGNLEVTAFAGATDLQGRGLSRELGFQTGLRFADRSTGRDVMLGVGEGALALTGNDGFGLFSDHRPETGGVNPVLGFASGGVFAASGFQLSERARLTVGSTMNHEERTYLIPGTGEERPLHDGLAAYQAMALNVAIEHRLTDTTTLHGAVTQLHESTGLLGAQGTGPLDFSGGADTSAFSMGVDTELTPRLRLSASTTAAVTRQTAFDSGLLDLDDNIVSTAAQMSIQYSGIAGEADAIRVSLMQPLHVETGSLRYTAARVTDRETGALGFDSQVWELGGERPLYTEFLYSTPLPGIQGEASLFARQQVAGNAFDRARNDLAAGASFRMRF</sequence>
<dbReference type="InterPro" id="IPR000209">
    <property type="entry name" value="Peptidase_S8/S53_dom"/>
</dbReference>
<dbReference type="InterPro" id="IPR050131">
    <property type="entry name" value="Peptidase_S8_subtilisin-like"/>
</dbReference>
<dbReference type="GO" id="GO:0004252">
    <property type="term" value="F:serine-type endopeptidase activity"/>
    <property type="evidence" value="ECO:0007669"/>
    <property type="project" value="UniProtKB-UniRule"/>
</dbReference>
<accession>A0A9W6MP30</accession>
<evidence type="ECO:0000313" key="10">
    <source>
        <dbReference type="Proteomes" id="UP001143486"/>
    </source>
</evidence>
<dbReference type="SUPFAM" id="SSF52743">
    <property type="entry name" value="Subtilisin-like"/>
    <property type="match status" value="1"/>
</dbReference>
<evidence type="ECO:0000256" key="1">
    <source>
        <dbReference type="ARBA" id="ARBA00011073"/>
    </source>
</evidence>
<evidence type="ECO:0000256" key="4">
    <source>
        <dbReference type="ARBA" id="ARBA00022801"/>
    </source>
</evidence>
<evidence type="ECO:0000256" key="5">
    <source>
        <dbReference type="ARBA" id="ARBA00022825"/>
    </source>
</evidence>